<keyword evidence="2" id="KW-1185">Reference proteome</keyword>
<evidence type="ECO:0000313" key="2">
    <source>
        <dbReference type="Proteomes" id="UP000346198"/>
    </source>
</evidence>
<dbReference type="Proteomes" id="UP000346198">
    <property type="component" value="Unassembled WGS sequence"/>
</dbReference>
<accession>A0A6C2UUZ9</accession>
<organism evidence="1 2">
    <name type="scientific">Pontiella sulfatireligans</name>
    <dbReference type="NCBI Taxonomy" id="2750658"/>
    <lineage>
        <taxon>Bacteria</taxon>
        <taxon>Pseudomonadati</taxon>
        <taxon>Kiritimatiellota</taxon>
        <taxon>Kiritimatiellia</taxon>
        <taxon>Kiritimatiellales</taxon>
        <taxon>Pontiellaceae</taxon>
        <taxon>Pontiella</taxon>
    </lineage>
</organism>
<reference evidence="1 2" key="1">
    <citation type="submission" date="2019-04" db="EMBL/GenBank/DDBJ databases">
        <authorList>
            <person name="Van Vliet M D."/>
        </authorList>
    </citation>
    <scope>NUCLEOTIDE SEQUENCE [LARGE SCALE GENOMIC DNA]</scope>
    <source>
        <strain evidence="1 2">F21</strain>
    </source>
</reference>
<protein>
    <submittedName>
        <fullName evidence="1">Uncharacterized protein</fullName>
    </submittedName>
</protein>
<dbReference type="AlphaFoldDB" id="A0A6C2UUZ9"/>
<evidence type="ECO:0000313" key="1">
    <source>
        <dbReference type="EMBL" id="VGO22994.1"/>
    </source>
</evidence>
<gene>
    <name evidence="1" type="ORF">SCARR_05093</name>
</gene>
<dbReference type="EMBL" id="CAAHFH010000003">
    <property type="protein sequence ID" value="VGO22994.1"/>
    <property type="molecule type" value="Genomic_DNA"/>
</dbReference>
<name>A0A6C2UUZ9_9BACT</name>
<sequence>MYLAIAAIVGMLSLTGCVSEIIEPANIPRVSTAQNSDGVVTLSWMSEAGCDYTVFVRDEETYSWKRVESLPVFHGTGELITIQDKRNPKKPLPWYSVRPGKH</sequence>
<proteinExistence type="predicted"/>